<keyword evidence="3" id="KW-0813">Transport</keyword>
<dbReference type="SMART" id="SM00913">
    <property type="entry name" value="IBN_N"/>
    <property type="match status" value="1"/>
</dbReference>
<evidence type="ECO:0000256" key="5">
    <source>
        <dbReference type="ARBA" id="ARBA00022737"/>
    </source>
</evidence>
<dbReference type="GO" id="GO:0031267">
    <property type="term" value="F:small GTPase binding"/>
    <property type="evidence" value="ECO:0007669"/>
    <property type="project" value="InterPro"/>
</dbReference>
<reference evidence="14" key="1">
    <citation type="submission" date="2025-08" db="UniProtKB">
        <authorList>
            <consortium name="Ensembl"/>
        </authorList>
    </citation>
    <scope>IDENTIFICATION</scope>
</reference>
<evidence type="ECO:0000259" key="13">
    <source>
        <dbReference type="SMART" id="SM00913"/>
    </source>
</evidence>
<evidence type="ECO:0000256" key="4">
    <source>
        <dbReference type="ARBA" id="ARBA00022490"/>
    </source>
</evidence>
<evidence type="ECO:0000256" key="10">
    <source>
        <dbReference type="ARBA" id="ARBA00076938"/>
    </source>
</evidence>
<keyword evidence="5" id="KW-0677">Repeat</keyword>
<dbReference type="Pfam" id="PF13513">
    <property type="entry name" value="HEAT_EZ"/>
    <property type="match status" value="1"/>
</dbReference>
<dbReference type="AlphaFoldDB" id="A0A8C5UEV4"/>
<dbReference type="GO" id="GO:0031981">
    <property type="term" value="C:nuclear lumen"/>
    <property type="evidence" value="ECO:0007669"/>
    <property type="project" value="UniProtKB-ARBA"/>
</dbReference>
<keyword evidence="7" id="KW-0539">Nucleus</keyword>
<evidence type="ECO:0000256" key="1">
    <source>
        <dbReference type="ARBA" id="ARBA00004123"/>
    </source>
</evidence>
<dbReference type="Ensembl" id="ENSMCST00000021487.1">
    <property type="protein sequence ID" value="ENSMCSP00000020961.1"/>
    <property type="gene ID" value="ENSMCSG00000014667.1"/>
</dbReference>
<dbReference type="InterPro" id="IPR016024">
    <property type="entry name" value="ARM-type_fold"/>
</dbReference>
<dbReference type="InterPro" id="IPR058584">
    <property type="entry name" value="IMB1_TNPO1-like_TPR"/>
</dbReference>
<evidence type="ECO:0000256" key="12">
    <source>
        <dbReference type="SAM" id="MobiDB-lite"/>
    </source>
</evidence>
<evidence type="ECO:0000256" key="3">
    <source>
        <dbReference type="ARBA" id="ARBA00022448"/>
    </source>
</evidence>
<evidence type="ECO:0000313" key="14">
    <source>
        <dbReference type="Ensembl" id="ENSMCSP00000020961.1"/>
    </source>
</evidence>
<evidence type="ECO:0000256" key="6">
    <source>
        <dbReference type="ARBA" id="ARBA00022927"/>
    </source>
</evidence>
<accession>A0A8C5UEV4</accession>
<dbReference type="Pfam" id="PF03810">
    <property type="entry name" value="IBN_N"/>
    <property type="match status" value="1"/>
</dbReference>
<dbReference type="GO" id="GO:0005737">
    <property type="term" value="C:cytoplasm"/>
    <property type="evidence" value="ECO:0007669"/>
    <property type="project" value="UniProtKB-SubCell"/>
</dbReference>
<keyword evidence="6" id="KW-0653">Protein transport</keyword>
<comment type="similarity">
    <text evidence="8">Belongs to the importin beta family. Importin beta-2 subfamily.</text>
</comment>
<name>A0A8C5UEV4_9PASS</name>
<dbReference type="InterPro" id="IPR011989">
    <property type="entry name" value="ARM-like"/>
</dbReference>
<protein>
    <recommendedName>
        <fullName evidence="9">Transportin-1</fullName>
    </recommendedName>
    <alternativeName>
        <fullName evidence="10">Importin beta-2</fullName>
    </alternativeName>
    <alternativeName>
        <fullName evidence="11">Karyopherin beta-2</fullName>
    </alternativeName>
</protein>
<dbReference type="Proteomes" id="UP000694560">
    <property type="component" value="Unplaced"/>
</dbReference>
<keyword evidence="4" id="KW-0963">Cytoplasm</keyword>
<organism evidence="14 15">
    <name type="scientific">Malurus cyaneus samueli</name>
    <dbReference type="NCBI Taxonomy" id="2593467"/>
    <lineage>
        <taxon>Eukaryota</taxon>
        <taxon>Metazoa</taxon>
        <taxon>Chordata</taxon>
        <taxon>Craniata</taxon>
        <taxon>Vertebrata</taxon>
        <taxon>Euteleostomi</taxon>
        <taxon>Archelosauria</taxon>
        <taxon>Archosauria</taxon>
        <taxon>Dinosauria</taxon>
        <taxon>Saurischia</taxon>
        <taxon>Theropoda</taxon>
        <taxon>Coelurosauria</taxon>
        <taxon>Aves</taxon>
        <taxon>Neognathae</taxon>
        <taxon>Neoaves</taxon>
        <taxon>Telluraves</taxon>
        <taxon>Australaves</taxon>
        <taxon>Passeriformes</taxon>
        <taxon>Meliphagoidea</taxon>
        <taxon>Maluridae</taxon>
        <taxon>Malurus</taxon>
    </lineage>
</organism>
<dbReference type="FunFam" id="1.25.10.10:FF:000028">
    <property type="entry name" value="Transportin-1 isoform 1"/>
    <property type="match status" value="1"/>
</dbReference>
<proteinExistence type="inferred from homology"/>
<evidence type="ECO:0000256" key="8">
    <source>
        <dbReference type="ARBA" id="ARBA00038423"/>
    </source>
</evidence>
<dbReference type="InterPro" id="IPR001494">
    <property type="entry name" value="Importin-beta_N"/>
</dbReference>
<sequence length="854" mass="97396">FHTTQKKKRKKEVMIVLLNAACPSTVKLEQLNQYPDFNNYLIFVLTKLKSEDEPTRSLSGLILKNNVKAHFHNFPNGVTDFIKSECLNNIGDSSPLIRATVGILITTIASKGELQNWPELLPKLCSLLDSEDYNTCEGAFGALQKICEDSAEILDSDVLDRPLNIMIPKFLQFFKHSSPKIRSHAVACVNQFIISRTQALMLHIDSFIEGNLFALAGDEEPEVRKNVCRALVMLLEVRMDRLLPHMISIVEYMLQRTQDQDENVALEACEFWLTLAEQPICKEVLCRHLTKLIPVLVNGMKYSEIDIILLKGDVEEDEAIPDSEQDIRPRFHRSKTVAQQHEEDGIEDDDDDDDELDDDDTISDWNLRKCSAAALDVLANVFRDELLPHILPLLKELLFHPEWVVKESGILVLGAIAEGCMQGMIPYLPELIPHLIQCLSDKKALVRSITCWTLSRYAHWVVSQPPDTYLKPLMTELLKRILDSNKRVQEAACSAFATLEEEACTELVPYLAYILDTLVFAFIKHFKHFMLMYIHPKQEYIQMLMPPLIQKWNMLKDEDKDLFPLLECLSSVATALQSGFLPYCEPVYQRCVNLVQKTLAQAMVFCYNYSNVTLLNQPIGGNIEQLVARSNILTLMYQCMQDKMPEVRQSSFALLGDLTKACFQHVKPCIADFMPILGTNLNPEFISVCNNATWAIGEISIQMGIEMQPYIPMVLHQLVEIINRPNTPKTLLENTAITIGRLGYVCPQEVAPMLQQFIRPWCTSLRNIRDNEEKDSAFRGICTMITVNPSGVVQDFIFFCDAVASWISPKDDLRDMFCKILHGFKNQVGDENWRRFSDQFPLPLKERLAAYYGV</sequence>
<evidence type="ECO:0000256" key="7">
    <source>
        <dbReference type="ARBA" id="ARBA00023242"/>
    </source>
</evidence>
<evidence type="ECO:0000313" key="15">
    <source>
        <dbReference type="Proteomes" id="UP000694560"/>
    </source>
</evidence>
<dbReference type="InterPro" id="IPR040122">
    <property type="entry name" value="Importin_beta"/>
</dbReference>
<dbReference type="PANTHER" id="PTHR10527">
    <property type="entry name" value="IMPORTIN BETA"/>
    <property type="match status" value="1"/>
</dbReference>
<evidence type="ECO:0000256" key="9">
    <source>
        <dbReference type="ARBA" id="ARBA00067327"/>
    </source>
</evidence>
<feature type="domain" description="Importin N-terminal" evidence="13">
    <location>
        <begin position="24"/>
        <end position="92"/>
    </location>
</feature>
<evidence type="ECO:0000256" key="11">
    <source>
        <dbReference type="ARBA" id="ARBA00080641"/>
    </source>
</evidence>
<feature type="compositionally biased region" description="Acidic residues" evidence="12">
    <location>
        <begin position="344"/>
        <end position="358"/>
    </location>
</feature>
<dbReference type="SUPFAM" id="SSF48371">
    <property type="entry name" value="ARM repeat"/>
    <property type="match status" value="1"/>
</dbReference>
<dbReference type="Pfam" id="PF25574">
    <property type="entry name" value="TPR_IMB1"/>
    <property type="match status" value="1"/>
</dbReference>
<dbReference type="OrthoDB" id="951172at2759"/>
<feature type="region of interest" description="Disordered" evidence="12">
    <location>
        <begin position="331"/>
        <end position="358"/>
    </location>
</feature>
<keyword evidence="15" id="KW-1185">Reference proteome</keyword>
<reference evidence="14" key="2">
    <citation type="submission" date="2025-09" db="UniProtKB">
        <authorList>
            <consortium name="Ensembl"/>
        </authorList>
    </citation>
    <scope>IDENTIFICATION</scope>
</reference>
<evidence type="ECO:0000256" key="2">
    <source>
        <dbReference type="ARBA" id="ARBA00004496"/>
    </source>
</evidence>
<dbReference type="Gene3D" id="1.25.10.10">
    <property type="entry name" value="Leucine-rich Repeat Variant"/>
    <property type="match status" value="2"/>
</dbReference>
<comment type="subcellular location">
    <subcellularLocation>
        <location evidence="2">Cytoplasm</location>
    </subcellularLocation>
    <subcellularLocation>
        <location evidence="1">Nucleus</location>
    </subcellularLocation>
</comment>
<dbReference type="GO" id="GO:0006606">
    <property type="term" value="P:protein import into nucleus"/>
    <property type="evidence" value="ECO:0007669"/>
    <property type="project" value="InterPro"/>
</dbReference>